<dbReference type="Gene3D" id="3.40.228.10">
    <property type="entry name" value="Dimethylsulfoxide Reductase, domain 2"/>
    <property type="match status" value="1"/>
</dbReference>
<dbReference type="GeneID" id="92898627"/>
<dbReference type="PROSITE" id="PS50902">
    <property type="entry name" value="FLAVODOXIN_LIKE"/>
    <property type="match status" value="1"/>
</dbReference>
<keyword evidence="11" id="KW-0732">Signal</keyword>
<evidence type="ECO:0000256" key="15">
    <source>
        <dbReference type="ARBA" id="ARBA00022982"/>
    </source>
</evidence>
<dbReference type="Pfam" id="PF04879">
    <property type="entry name" value="Molybdop_Fe4S4"/>
    <property type="match status" value="1"/>
</dbReference>
<dbReference type="GO" id="GO:0046872">
    <property type="term" value="F:metal ion binding"/>
    <property type="evidence" value="ECO:0007669"/>
    <property type="project" value="UniProtKB-KW"/>
</dbReference>
<dbReference type="PANTHER" id="PTHR43105:SF9">
    <property type="entry name" value="NADPH-FE(3+) OXIDOREDUCTASE SUBUNIT ALPHA"/>
    <property type="match status" value="1"/>
</dbReference>
<evidence type="ECO:0000256" key="5">
    <source>
        <dbReference type="ARBA" id="ARBA00008747"/>
    </source>
</evidence>
<dbReference type="Gene3D" id="2.40.30.10">
    <property type="entry name" value="Translation factors"/>
    <property type="match status" value="1"/>
</dbReference>
<dbReference type="PROSITE" id="PS51384">
    <property type="entry name" value="FAD_FR"/>
    <property type="match status" value="1"/>
</dbReference>
<keyword evidence="19" id="KW-0534">Nitrate assimilation</keyword>
<dbReference type="Pfam" id="PF00258">
    <property type="entry name" value="Flavodoxin_1"/>
    <property type="match status" value="1"/>
</dbReference>
<keyword evidence="15" id="KW-0813">Transport</keyword>
<evidence type="ECO:0000256" key="23">
    <source>
        <dbReference type="ARBA" id="ARBA00055000"/>
    </source>
</evidence>
<dbReference type="CDD" id="cd02791">
    <property type="entry name" value="MopB_CT_Nitrate-R-NapA-like"/>
    <property type="match status" value="1"/>
</dbReference>
<name>A0A6J5A742_9BURK</name>
<keyword evidence="10" id="KW-0479">Metal-binding</keyword>
<keyword evidence="16 28" id="KW-0560">Oxidoreductase</keyword>
<dbReference type="FunFam" id="3.40.50.80:FF:000001">
    <property type="entry name" value="NADPH--cytochrome P450 reductase 1"/>
    <property type="match status" value="1"/>
</dbReference>
<comment type="catalytic activity">
    <reaction evidence="21">
        <text>2 Fe(II)-[cytochrome] + nitrate + 2 H(+) = 2 Fe(III)-[cytochrome] + nitrite + H2O</text>
        <dbReference type="Rhea" id="RHEA:12909"/>
        <dbReference type="Rhea" id="RHEA-COMP:11777"/>
        <dbReference type="Rhea" id="RHEA-COMP:11778"/>
        <dbReference type="ChEBI" id="CHEBI:15377"/>
        <dbReference type="ChEBI" id="CHEBI:15378"/>
        <dbReference type="ChEBI" id="CHEBI:16301"/>
        <dbReference type="ChEBI" id="CHEBI:17632"/>
        <dbReference type="ChEBI" id="CHEBI:29033"/>
        <dbReference type="ChEBI" id="CHEBI:29034"/>
        <dbReference type="EC" id="1.9.6.1"/>
    </reaction>
</comment>
<comment type="similarity">
    <text evidence="5">Belongs to the prokaryotic molybdopterin-containing oxidoreductase family. NasA/NapA/NarB subfamily.</text>
</comment>
<dbReference type="Pfam" id="PF00384">
    <property type="entry name" value="Molybdopterin"/>
    <property type="match status" value="1"/>
</dbReference>
<dbReference type="SMART" id="SM00926">
    <property type="entry name" value="Molybdop_Fe4S4"/>
    <property type="match status" value="1"/>
</dbReference>
<evidence type="ECO:0000256" key="22">
    <source>
        <dbReference type="ARBA" id="ARBA00052219"/>
    </source>
</evidence>
<dbReference type="InterPro" id="IPR008254">
    <property type="entry name" value="Flavodoxin/NO_synth"/>
</dbReference>
<dbReference type="EMBL" id="CADIJR010000023">
    <property type="protein sequence ID" value="CAB3650536.1"/>
    <property type="molecule type" value="Genomic_DNA"/>
</dbReference>
<keyword evidence="20" id="KW-0028">Amino-acid biosynthesis</keyword>
<dbReference type="GO" id="GO:0042128">
    <property type="term" value="P:nitrate assimilation"/>
    <property type="evidence" value="ECO:0007669"/>
    <property type="project" value="UniProtKB-KW"/>
</dbReference>
<dbReference type="Proteomes" id="UP000507979">
    <property type="component" value="Unassembled WGS sequence"/>
</dbReference>
<dbReference type="GO" id="GO:1990204">
    <property type="term" value="C:oxidoreductase complex"/>
    <property type="evidence" value="ECO:0007669"/>
    <property type="project" value="UniProtKB-ARBA"/>
</dbReference>
<dbReference type="InterPro" id="IPR001094">
    <property type="entry name" value="Flavdoxin-like"/>
</dbReference>
<evidence type="ECO:0000259" key="27">
    <source>
        <dbReference type="PROSITE" id="PS51669"/>
    </source>
</evidence>
<evidence type="ECO:0000256" key="9">
    <source>
        <dbReference type="ARBA" id="ARBA00022643"/>
    </source>
</evidence>
<comment type="cofactor">
    <cofactor evidence="3">
        <name>[4Fe-4S] cluster</name>
        <dbReference type="ChEBI" id="CHEBI:49883"/>
    </cofactor>
</comment>
<evidence type="ECO:0000256" key="19">
    <source>
        <dbReference type="ARBA" id="ARBA00023063"/>
    </source>
</evidence>
<dbReference type="Gene3D" id="3.40.50.740">
    <property type="match status" value="1"/>
</dbReference>
<proteinExistence type="inferred from homology"/>
<comment type="cofactor">
    <cofactor evidence="4">
        <name>FAD</name>
        <dbReference type="ChEBI" id="CHEBI:57692"/>
    </cofactor>
</comment>
<dbReference type="CDD" id="cd06199">
    <property type="entry name" value="SiR"/>
    <property type="match status" value="1"/>
</dbReference>
<reference evidence="28 29" key="1">
    <citation type="submission" date="2020-04" db="EMBL/GenBank/DDBJ databases">
        <authorList>
            <person name="De Canck E."/>
        </authorList>
    </citation>
    <scope>NUCLEOTIDE SEQUENCE [LARGE SCALE GENOMIC DNA]</scope>
    <source>
        <strain evidence="28 29">LMG 26845</strain>
    </source>
</reference>
<evidence type="ECO:0000256" key="12">
    <source>
        <dbReference type="ARBA" id="ARBA00022764"/>
    </source>
</evidence>
<keyword evidence="13" id="KW-0274">FAD</keyword>
<dbReference type="Pfam" id="PF01568">
    <property type="entry name" value="Molydop_binding"/>
    <property type="match status" value="1"/>
</dbReference>
<keyword evidence="9" id="KW-0288">FMN</keyword>
<dbReference type="InterPro" id="IPR003097">
    <property type="entry name" value="CysJ-like_FAD-binding"/>
</dbReference>
<evidence type="ECO:0000256" key="4">
    <source>
        <dbReference type="ARBA" id="ARBA00001974"/>
    </source>
</evidence>
<dbReference type="InterPro" id="IPR001709">
    <property type="entry name" value="Flavoprot_Pyr_Nucl_cyt_Rdtase"/>
</dbReference>
<feature type="domain" description="FAD-binding FR-type" evidence="26">
    <location>
        <begin position="1076"/>
        <end position="1291"/>
    </location>
</feature>
<dbReference type="InterPro" id="IPR006657">
    <property type="entry name" value="MoPterin_dinucl-bd_dom"/>
</dbReference>
<keyword evidence="12" id="KW-0574">Periplasm</keyword>
<dbReference type="GO" id="GO:0019344">
    <property type="term" value="P:cysteine biosynthetic process"/>
    <property type="evidence" value="ECO:0007669"/>
    <property type="project" value="UniProtKB-KW"/>
</dbReference>
<evidence type="ECO:0000256" key="20">
    <source>
        <dbReference type="ARBA" id="ARBA00023192"/>
    </source>
</evidence>
<dbReference type="GO" id="GO:0043546">
    <property type="term" value="F:molybdopterin cofactor binding"/>
    <property type="evidence" value="ECO:0007669"/>
    <property type="project" value="InterPro"/>
</dbReference>
<evidence type="ECO:0000256" key="24">
    <source>
        <dbReference type="SAM" id="MobiDB-lite"/>
    </source>
</evidence>
<evidence type="ECO:0000256" key="18">
    <source>
        <dbReference type="ARBA" id="ARBA00023014"/>
    </source>
</evidence>
<comment type="catalytic activity">
    <reaction evidence="22">
        <text>hydrogen sulfide + 3 NADP(+) + 3 H2O = sulfite + 3 NADPH + 4 H(+)</text>
        <dbReference type="Rhea" id="RHEA:13801"/>
        <dbReference type="ChEBI" id="CHEBI:15377"/>
        <dbReference type="ChEBI" id="CHEBI:15378"/>
        <dbReference type="ChEBI" id="CHEBI:17359"/>
        <dbReference type="ChEBI" id="CHEBI:29919"/>
        <dbReference type="ChEBI" id="CHEBI:57783"/>
        <dbReference type="ChEBI" id="CHEBI:58349"/>
        <dbReference type="EC" id="1.8.1.2"/>
    </reaction>
</comment>
<evidence type="ECO:0000256" key="8">
    <source>
        <dbReference type="ARBA" id="ARBA00022630"/>
    </source>
</evidence>
<dbReference type="GO" id="GO:0004783">
    <property type="term" value="F:sulfite reductase (NADPH) activity"/>
    <property type="evidence" value="ECO:0007669"/>
    <property type="project" value="UniProtKB-EC"/>
</dbReference>
<evidence type="ECO:0000256" key="1">
    <source>
        <dbReference type="ARBA" id="ARBA00001917"/>
    </source>
</evidence>
<dbReference type="CDD" id="cd02754">
    <property type="entry name" value="MopB_Nitrate-R-NapA-like"/>
    <property type="match status" value="1"/>
</dbReference>
<dbReference type="SUPFAM" id="SSF52218">
    <property type="entry name" value="Flavoproteins"/>
    <property type="match status" value="1"/>
</dbReference>
<feature type="domain" description="4Fe-4S Mo/W bis-MGD-type" evidence="27">
    <location>
        <begin position="5"/>
        <end position="61"/>
    </location>
</feature>
<dbReference type="Gene3D" id="1.20.990.10">
    <property type="entry name" value="NADPH-cytochrome p450 Reductase, Chain A, domain 3"/>
    <property type="match status" value="1"/>
</dbReference>
<dbReference type="InterPro" id="IPR006656">
    <property type="entry name" value="Mopterin_OxRdtase"/>
</dbReference>
<evidence type="ECO:0000259" key="25">
    <source>
        <dbReference type="PROSITE" id="PS50902"/>
    </source>
</evidence>
<evidence type="ECO:0000256" key="14">
    <source>
        <dbReference type="ARBA" id="ARBA00022857"/>
    </source>
</evidence>
<evidence type="ECO:0000256" key="7">
    <source>
        <dbReference type="ARBA" id="ARBA00022505"/>
    </source>
</evidence>
<dbReference type="PROSITE" id="PS51669">
    <property type="entry name" value="4FE4S_MOW_BIS_MGD"/>
    <property type="match status" value="1"/>
</dbReference>
<dbReference type="SUPFAM" id="SSF50692">
    <property type="entry name" value="ADC-like"/>
    <property type="match status" value="1"/>
</dbReference>
<dbReference type="Pfam" id="PF00175">
    <property type="entry name" value="NAD_binding_1"/>
    <property type="match status" value="1"/>
</dbReference>
<dbReference type="InterPro" id="IPR050123">
    <property type="entry name" value="Prok_molybdopt-oxidoreductase"/>
</dbReference>
<evidence type="ECO:0000256" key="13">
    <source>
        <dbReference type="ARBA" id="ARBA00022827"/>
    </source>
</evidence>
<dbReference type="GO" id="GO:0050140">
    <property type="term" value="F:nitrate reductase (cytochrome) activity"/>
    <property type="evidence" value="ECO:0007669"/>
    <property type="project" value="UniProtKB-EC"/>
</dbReference>
<organism evidence="28 29">
    <name type="scientific">Achromobacter insuavis</name>
    <dbReference type="NCBI Taxonomy" id="1287735"/>
    <lineage>
        <taxon>Bacteria</taxon>
        <taxon>Pseudomonadati</taxon>
        <taxon>Pseudomonadota</taxon>
        <taxon>Betaproteobacteria</taxon>
        <taxon>Burkholderiales</taxon>
        <taxon>Alcaligenaceae</taxon>
        <taxon>Achromobacter</taxon>
    </lineage>
</organism>
<evidence type="ECO:0000256" key="11">
    <source>
        <dbReference type="ARBA" id="ARBA00022729"/>
    </source>
</evidence>
<dbReference type="InterPro" id="IPR017927">
    <property type="entry name" value="FAD-bd_FR_type"/>
</dbReference>
<dbReference type="SUPFAM" id="SSF52343">
    <property type="entry name" value="Ferredoxin reductase-like, C-terminal NADP-linked domain"/>
    <property type="match status" value="1"/>
</dbReference>
<protein>
    <submittedName>
        <fullName evidence="28">Periplasmic nitrate reductase</fullName>
        <ecNumber evidence="28">1.9.6.1</ecNumber>
    </submittedName>
</protein>
<dbReference type="PANTHER" id="PTHR43105">
    <property type="entry name" value="RESPIRATORY NITRATE REDUCTASE"/>
    <property type="match status" value="1"/>
</dbReference>
<accession>A0A6J5A742</accession>
<dbReference type="SUPFAM" id="SSF63380">
    <property type="entry name" value="Riboflavin synthase domain-like"/>
    <property type="match status" value="1"/>
</dbReference>
<keyword evidence="8" id="KW-0285">Flavoprotein</keyword>
<dbReference type="InterPro" id="IPR039261">
    <property type="entry name" value="FNR_nucleotide-bd"/>
</dbReference>
<dbReference type="Gene3D" id="3.40.50.360">
    <property type="match status" value="1"/>
</dbReference>
<keyword evidence="18" id="KW-0411">Iron-sulfur</keyword>
<evidence type="ECO:0000256" key="3">
    <source>
        <dbReference type="ARBA" id="ARBA00001966"/>
    </source>
</evidence>
<dbReference type="GO" id="GO:0016020">
    <property type="term" value="C:membrane"/>
    <property type="evidence" value="ECO:0007669"/>
    <property type="project" value="TreeGrafter"/>
</dbReference>
<keyword evidence="17" id="KW-0408">Iron</keyword>
<dbReference type="GO" id="GO:0051539">
    <property type="term" value="F:4 iron, 4 sulfur cluster binding"/>
    <property type="evidence" value="ECO:0007669"/>
    <property type="project" value="UniProtKB-KW"/>
</dbReference>
<dbReference type="InterPro" id="IPR017938">
    <property type="entry name" value="Riboflavin_synthase-like_b-brl"/>
</dbReference>
<evidence type="ECO:0000256" key="2">
    <source>
        <dbReference type="ARBA" id="ARBA00001942"/>
    </source>
</evidence>
<evidence type="ECO:0000256" key="16">
    <source>
        <dbReference type="ARBA" id="ARBA00023002"/>
    </source>
</evidence>
<dbReference type="PRINTS" id="PR00369">
    <property type="entry name" value="FLAVODOXIN"/>
</dbReference>
<evidence type="ECO:0000256" key="10">
    <source>
        <dbReference type="ARBA" id="ARBA00022723"/>
    </source>
</evidence>
<keyword evidence="6" id="KW-0004">4Fe-4S</keyword>
<dbReference type="InterPro" id="IPR029039">
    <property type="entry name" value="Flavoprotein-like_sf"/>
</dbReference>
<dbReference type="PROSITE" id="PS00551">
    <property type="entry name" value="MOLYBDOPTERIN_PROK_1"/>
    <property type="match status" value="1"/>
</dbReference>
<keyword evidence="7" id="KW-0500">Molybdenum</keyword>
<feature type="region of interest" description="Disordered" evidence="24">
    <location>
        <begin position="1048"/>
        <end position="1080"/>
    </location>
</feature>
<dbReference type="Gene3D" id="3.40.50.80">
    <property type="entry name" value="Nucleotide-binding domain of ferredoxin-NADP reductase (FNR) module"/>
    <property type="match status" value="1"/>
</dbReference>
<dbReference type="InterPro" id="IPR023173">
    <property type="entry name" value="NADPH_Cyt_P450_Rdtase_alpha"/>
</dbReference>
<dbReference type="SUPFAM" id="SSF53706">
    <property type="entry name" value="Formate dehydrogenase/DMSO reductase, domains 1-3"/>
    <property type="match status" value="1"/>
</dbReference>
<dbReference type="Gene3D" id="2.40.40.20">
    <property type="match status" value="1"/>
</dbReference>
<dbReference type="PRINTS" id="PR00371">
    <property type="entry name" value="FPNCR"/>
</dbReference>
<comment type="cofactor">
    <cofactor evidence="1">
        <name>FMN</name>
        <dbReference type="ChEBI" id="CHEBI:58210"/>
    </cofactor>
</comment>
<dbReference type="FunFam" id="2.40.40.20:FF:000005">
    <property type="entry name" value="Periplasmic nitrate reductase"/>
    <property type="match status" value="1"/>
</dbReference>
<feature type="domain" description="Flavodoxin-like" evidence="25">
    <location>
        <begin position="879"/>
        <end position="1017"/>
    </location>
</feature>
<keyword evidence="20" id="KW-0198">Cysteine biosynthesis</keyword>
<dbReference type="InterPro" id="IPR006963">
    <property type="entry name" value="Mopterin_OxRdtase_4Fe-4S_dom"/>
</dbReference>
<dbReference type="GO" id="GO:0045333">
    <property type="term" value="P:cellular respiration"/>
    <property type="evidence" value="ECO:0007669"/>
    <property type="project" value="UniProtKB-ARBA"/>
</dbReference>
<dbReference type="EC" id="1.9.6.1" evidence="28"/>
<comment type="function">
    <text evidence="23">Catalytic subunit of the periplasmic nitrate reductase complex NapAB. Receives electrons from NapB and catalyzes the reduction of nitrate to nitrite.</text>
</comment>
<evidence type="ECO:0000313" key="28">
    <source>
        <dbReference type="EMBL" id="CAB3650536.1"/>
    </source>
</evidence>
<sequence length="1442" mass="154132">MSGSQRTVDTVCPYCGVGCGMTLHVEREQVVKITGNREHPSNFGRLCTKGSSAHLALRQSGRLEHAYVRDRRGQDLAPRPMANTLRDTAGRLRAIIDAHGPDAVSLYVSGQMSIEAQYLANKLAKGFIGTNNIESNSRLCMASAGSGYKLSLGADGPPGSYQDIDRADLFLVIGANMADCHPILYLRMMDRVKAGARLIVVDPRRTTTAEKAHLHLAIKPGTDLALLNGLLHLLHGAGKTDAAFIAAHTDGWEAMPDLLRDYAPERVEALTGIAAAQLRQAADWIGAAPEWMSCWTMGLNQSTHGTWNTNALCNLHLATGRICRPGSGPFSLTGQPNAMGGREMGYMGPGLPGQRSVLSAADRAFVEARWGVPAGTLHTRLGQGTIDLFQRMAAGEVKACWIICTNPVASVANRANVVAGLRAAELVIAQDAYLDTETNRYADILLPGALWAEADGVMINSERTLTLMPRAVPPPGDALPDWRIIAGVACEMGYGHAFQYASAAEVFEEIAGFSNPATGYDLRGASHARLRETPLQWPCARADGPERNPIRYLNDGVSQPWREEDDGARPRLAFATANGRAQFHARPHADPAELPDADYPMVLNTGRLQHQWHTLTKTGKVPMLNKLNPAPFVEIHPDDATALGIAAGDNVEIRSRRGRAVLPAVVTDRVRPGNCFAPMHWNDVYGDDLCINAVTSDAIDPVSQQPELKFCAVALCRVAAPAGRATRAVAPATLAMTEMAADNVAGLAAAHAAPALTAVGNLETGPALQPVAVSASGAAPAEAMAALLGLTSGAEPPALDARQRHYLSGFLNGLRQAGGAPGIPELPVHAPFDEATRLWLNGLLHGLYSRAPRPLAPATTPATDAAEATVRIIGPRPRVTLLWASQTGNAESLVERSATALAAAGFELRTACMADCTLDALARAQYLLLITSTFGDGDAPDNGQDLWRALSAADAPRLASLRYAVLALGDSNYDAFCGHGRRLDQRLAQLGARPLLARVDCDTDYEAPADAWLESAIAGIHAANAEQHGHPAGGLMPDDIAAALTADAPSGRAAPAAPPEPAAPPIGARPAPPSRTRPAPARLIGNQRLNASGDKDTRALALDIAGTGLDYQAGDALGVWPVNCPELVEELLAQAGLSGDAVASVPGVGDMPLARALSTHYEIARPAPATLALIAEHTRDPGLRQLLAEERRADLRQWLWGKQLADVLHAFPAVLPAQAWLGALKRLQPRLYSIASSPKAHPGQVHLTVSAVRYDNGRRQRKGVSSTFLADRASDADVPVFVQEASHFRPPRQGDTPMIMVGPGTGVAPFRAFLQERRARGDGGRNWLFFGERHAASDFYYRDELQALRDDGLLTRLDLAFSRDQAAKIYVQDRMREHGARLWAWLQEGAHFYVCGDAGQMARDVDAMLRQVVREHGGMDADAAAAYVARMTADKRYVRDVY</sequence>
<comment type="cofactor">
    <cofactor evidence="2">
        <name>Mo-bis(molybdopterin guanine dinucleotide)</name>
        <dbReference type="ChEBI" id="CHEBI:60539"/>
    </cofactor>
</comment>
<evidence type="ECO:0000256" key="17">
    <source>
        <dbReference type="ARBA" id="ARBA00023004"/>
    </source>
</evidence>
<evidence type="ECO:0000256" key="6">
    <source>
        <dbReference type="ARBA" id="ARBA00022485"/>
    </source>
</evidence>
<evidence type="ECO:0000259" key="26">
    <source>
        <dbReference type="PROSITE" id="PS51384"/>
    </source>
</evidence>
<dbReference type="InterPro" id="IPR027467">
    <property type="entry name" value="MopterinOxRdtase_cofactor_BS"/>
</dbReference>
<dbReference type="Gene3D" id="2.20.25.90">
    <property type="entry name" value="ADC-like domains"/>
    <property type="match status" value="1"/>
</dbReference>
<dbReference type="Pfam" id="PF00667">
    <property type="entry name" value="FAD_binding_1"/>
    <property type="match status" value="1"/>
</dbReference>
<dbReference type="InterPro" id="IPR001433">
    <property type="entry name" value="OxRdtase_FAD/NAD-bd"/>
</dbReference>
<keyword evidence="29" id="KW-1185">Reference proteome</keyword>
<gene>
    <name evidence="28" type="primary">napA_2</name>
    <name evidence="28" type="ORF">LMG26845_02766</name>
</gene>
<dbReference type="InterPro" id="IPR041957">
    <property type="entry name" value="CT_Nitrate-R-NapA-like"/>
</dbReference>
<evidence type="ECO:0000313" key="29">
    <source>
        <dbReference type="Proteomes" id="UP000507979"/>
    </source>
</evidence>
<keyword evidence="14" id="KW-0521">NADP</keyword>
<dbReference type="RefSeq" id="WP_054428734.1">
    <property type="nucleotide sequence ID" value="NZ_CADIJR010000023.1"/>
</dbReference>
<keyword evidence="15" id="KW-0249">Electron transport</keyword>
<evidence type="ECO:0000256" key="21">
    <source>
        <dbReference type="ARBA" id="ARBA00052176"/>
    </source>
</evidence>
<dbReference type="GO" id="GO:0010181">
    <property type="term" value="F:FMN binding"/>
    <property type="evidence" value="ECO:0007669"/>
    <property type="project" value="InterPro"/>
</dbReference>
<dbReference type="InterPro" id="IPR009010">
    <property type="entry name" value="Asp_de-COase-like_dom_sf"/>
</dbReference>